<dbReference type="OrthoDB" id="4726at2759"/>
<proteinExistence type="predicted"/>
<evidence type="ECO:0000313" key="3">
    <source>
        <dbReference type="Proteomes" id="UP000799424"/>
    </source>
</evidence>
<feature type="region of interest" description="Disordered" evidence="1">
    <location>
        <begin position="55"/>
        <end position="78"/>
    </location>
</feature>
<gene>
    <name evidence="2" type="ORF">CC86DRAFT_16558</name>
</gene>
<keyword evidence="3" id="KW-1185">Reference proteome</keyword>
<feature type="compositionally biased region" description="Basic residues" evidence="1">
    <location>
        <begin position="65"/>
        <end position="78"/>
    </location>
</feature>
<organism evidence="2 3">
    <name type="scientific">Ophiobolus disseminans</name>
    <dbReference type="NCBI Taxonomy" id="1469910"/>
    <lineage>
        <taxon>Eukaryota</taxon>
        <taxon>Fungi</taxon>
        <taxon>Dikarya</taxon>
        <taxon>Ascomycota</taxon>
        <taxon>Pezizomycotina</taxon>
        <taxon>Dothideomycetes</taxon>
        <taxon>Pleosporomycetidae</taxon>
        <taxon>Pleosporales</taxon>
        <taxon>Pleosporineae</taxon>
        <taxon>Phaeosphaeriaceae</taxon>
        <taxon>Ophiobolus</taxon>
    </lineage>
</organism>
<name>A0A6A7AKW8_9PLEO</name>
<evidence type="ECO:0000256" key="1">
    <source>
        <dbReference type="SAM" id="MobiDB-lite"/>
    </source>
</evidence>
<sequence length="178" mass="21501">MSVCRYAYVEFTEPALVNEALVLDNSVFRSRNLKVCLLYANSPFLDYSHIFAGRTQAHQPPGHDTRRRTRRPPRRSRRRRRRIRWSRITIRRPWWRWLRRRWRRLRPTTRRRIPWRIPSTRVWIPPLLVFGPVLGIVRSSSKSGQVIECMMDDDFGQSLGLLHGLKLSLCRWDRDKQN</sequence>
<reference evidence="2" key="1">
    <citation type="journal article" date="2020" name="Stud. Mycol.">
        <title>101 Dothideomycetes genomes: a test case for predicting lifestyles and emergence of pathogens.</title>
        <authorList>
            <person name="Haridas S."/>
            <person name="Albert R."/>
            <person name="Binder M."/>
            <person name="Bloem J."/>
            <person name="Labutti K."/>
            <person name="Salamov A."/>
            <person name="Andreopoulos B."/>
            <person name="Baker S."/>
            <person name="Barry K."/>
            <person name="Bills G."/>
            <person name="Bluhm B."/>
            <person name="Cannon C."/>
            <person name="Castanera R."/>
            <person name="Culley D."/>
            <person name="Daum C."/>
            <person name="Ezra D."/>
            <person name="Gonzalez J."/>
            <person name="Henrissat B."/>
            <person name="Kuo A."/>
            <person name="Liang C."/>
            <person name="Lipzen A."/>
            <person name="Lutzoni F."/>
            <person name="Magnuson J."/>
            <person name="Mondo S."/>
            <person name="Nolan M."/>
            <person name="Ohm R."/>
            <person name="Pangilinan J."/>
            <person name="Park H.-J."/>
            <person name="Ramirez L."/>
            <person name="Alfaro M."/>
            <person name="Sun H."/>
            <person name="Tritt A."/>
            <person name="Yoshinaga Y."/>
            <person name="Zwiers L.-H."/>
            <person name="Turgeon B."/>
            <person name="Goodwin S."/>
            <person name="Spatafora J."/>
            <person name="Crous P."/>
            <person name="Grigoriev I."/>
        </authorList>
    </citation>
    <scope>NUCLEOTIDE SEQUENCE</scope>
    <source>
        <strain evidence="2">CBS 113818</strain>
    </source>
</reference>
<dbReference type="EMBL" id="MU006216">
    <property type="protein sequence ID" value="KAF2833906.1"/>
    <property type="molecule type" value="Genomic_DNA"/>
</dbReference>
<evidence type="ECO:0008006" key="4">
    <source>
        <dbReference type="Google" id="ProtNLM"/>
    </source>
</evidence>
<accession>A0A6A7AKW8</accession>
<dbReference type="Proteomes" id="UP000799424">
    <property type="component" value="Unassembled WGS sequence"/>
</dbReference>
<evidence type="ECO:0000313" key="2">
    <source>
        <dbReference type="EMBL" id="KAF2833906.1"/>
    </source>
</evidence>
<dbReference type="AlphaFoldDB" id="A0A6A7AKW8"/>
<protein>
    <recommendedName>
        <fullName evidence="4">RRM domain-containing protein</fullName>
    </recommendedName>
</protein>